<comment type="caution">
    <text evidence="1">The sequence shown here is derived from an EMBL/GenBank/DDBJ whole genome shotgun (WGS) entry which is preliminary data.</text>
</comment>
<organism evidence="1">
    <name type="scientific">termite gut metagenome</name>
    <dbReference type="NCBI Taxonomy" id="433724"/>
    <lineage>
        <taxon>unclassified sequences</taxon>
        <taxon>metagenomes</taxon>
        <taxon>organismal metagenomes</taxon>
    </lineage>
</organism>
<dbReference type="Gene3D" id="2.40.50.500">
    <property type="entry name" value="NigD-like N-terminal OB domain"/>
    <property type="match status" value="1"/>
</dbReference>
<evidence type="ECO:0000313" key="1">
    <source>
        <dbReference type="EMBL" id="KAA6316749.1"/>
    </source>
</evidence>
<sequence length="272" mass="30560">MKQVQFFVIAVAIFMGISFTSCLNTSDDNAQSTGAALATVESSYMGIDYFFRLDTGEKLIPTAGINASALDGVKRVFIIYTFDRIDEITAQALVSDPKEREYHVSITYATNLEDEHNVANLTAHDTTNPDDSLTTKYYAPIRSIDSLRIKDNYLTAWINYNMSGEKFHFFTLFRYQDDALRAGKNGAPDTLDVYLGHNVNGDSYYNTTSKDLAYISIEYTPLYFKAFDLTSVIHNVSEDMNTSNLVLKVIARQISTAYGNDTINVSYPVKYN</sequence>
<dbReference type="PROSITE" id="PS51257">
    <property type="entry name" value="PROKAR_LIPOPROTEIN"/>
    <property type="match status" value="1"/>
</dbReference>
<dbReference type="InterPro" id="IPR038143">
    <property type="entry name" value="NigD-like_C_dom_sf"/>
</dbReference>
<accession>A0A5J4Q6M1</accession>
<gene>
    <name evidence="1" type="ORF">EZS27_032986</name>
</gene>
<dbReference type="Gene3D" id="2.60.40.2370">
    <property type="entry name" value="NigD-like, C-terminal beta sandwich domain"/>
    <property type="match status" value="1"/>
</dbReference>
<proteinExistence type="predicted"/>
<name>A0A5J4Q6M1_9ZZZZ</name>
<dbReference type="InterPro" id="IPR038179">
    <property type="entry name" value="NigD-like_N_sf"/>
</dbReference>
<evidence type="ECO:0008006" key="2">
    <source>
        <dbReference type="Google" id="ProtNLM"/>
    </source>
</evidence>
<protein>
    <recommendedName>
        <fullName evidence="2">NigD-like C-terminal beta sandwich domain-containing protein</fullName>
    </recommendedName>
</protein>
<dbReference type="AlphaFoldDB" id="A0A5J4Q6M1"/>
<dbReference type="EMBL" id="SNRY01004770">
    <property type="protein sequence ID" value="KAA6316749.1"/>
    <property type="molecule type" value="Genomic_DNA"/>
</dbReference>
<reference evidence="1" key="1">
    <citation type="submission" date="2019-03" db="EMBL/GenBank/DDBJ databases">
        <title>Single cell metagenomics reveals metabolic interactions within the superorganism composed of flagellate Streblomastix strix and complex community of Bacteroidetes bacteria on its surface.</title>
        <authorList>
            <person name="Treitli S.C."/>
            <person name="Kolisko M."/>
            <person name="Husnik F."/>
            <person name="Keeling P."/>
            <person name="Hampl V."/>
        </authorList>
    </citation>
    <scope>NUCLEOTIDE SEQUENCE</scope>
    <source>
        <strain evidence="1">STM</strain>
    </source>
</reference>